<dbReference type="InterPro" id="IPR009045">
    <property type="entry name" value="Zn_M74/Hedgehog-like"/>
</dbReference>
<gene>
    <name evidence="2" type="ORF">PPEP_a1038</name>
</gene>
<dbReference type="SUPFAM" id="SSF55166">
    <property type="entry name" value="Hedgehog/DD-peptidase"/>
    <property type="match status" value="1"/>
</dbReference>
<dbReference type="InterPro" id="IPR003709">
    <property type="entry name" value="VanY-like_core_dom"/>
</dbReference>
<organism evidence="2 3">
    <name type="scientific">Pseudoalteromonas peptidolytica F12-50-A1</name>
    <dbReference type="NCBI Taxonomy" id="1315280"/>
    <lineage>
        <taxon>Bacteria</taxon>
        <taxon>Pseudomonadati</taxon>
        <taxon>Pseudomonadota</taxon>
        <taxon>Gammaproteobacteria</taxon>
        <taxon>Alteromonadales</taxon>
        <taxon>Pseudoalteromonadaceae</taxon>
        <taxon>Pseudoalteromonas</taxon>
    </lineage>
</organism>
<accession>A0A8I0MV37</accession>
<sequence length="201" mass="23033">MHREIVDDLASLINAAKLAGFTLYMASAFRSFERQKSIWEHKFSMRRPVLDLNNQAVDLSELSEIEKVRAIMLFSALPGASRHHFGTDIDVYARDRLPAQQSLQLEPWEYQEGGHQYEFSLWLDSNLERYGFYRPYDRFRGGVAAEPWHISHWRTAKPLADLQSPATLKALLAHTNIGAKTAILDNLEALHQQFIANIAPK</sequence>
<dbReference type="CDD" id="cd14847">
    <property type="entry name" value="DD-carboxypeptidase_like"/>
    <property type="match status" value="1"/>
</dbReference>
<proteinExistence type="predicted"/>
<comment type="caution">
    <text evidence="2">The sequence shown here is derived from an EMBL/GenBank/DDBJ whole genome shotgun (WGS) entry which is preliminary data.</text>
</comment>
<dbReference type="EMBL" id="AQHF01000020">
    <property type="protein sequence ID" value="MBE0346028.1"/>
    <property type="molecule type" value="Genomic_DNA"/>
</dbReference>
<reference evidence="2 3" key="1">
    <citation type="submission" date="2015-06" db="EMBL/GenBank/DDBJ databases">
        <title>Genome sequence of Pseudoalteromonas peptidolytica.</title>
        <authorList>
            <person name="Xie B.-B."/>
            <person name="Rong J.-C."/>
            <person name="Qin Q.-L."/>
            <person name="Zhang Y.-Z."/>
        </authorList>
    </citation>
    <scope>NUCLEOTIDE SEQUENCE [LARGE SCALE GENOMIC DNA]</scope>
    <source>
        <strain evidence="2 3">F12-50-A1</strain>
    </source>
</reference>
<name>A0A8I0MV37_9GAMM</name>
<dbReference type="PANTHER" id="PTHR34385">
    <property type="entry name" value="D-ALANYL-D-ALANINE CARBOXYPEPTIDASE"/>
    <property type="match status" value="1"/>
</dbReference>
<dbReference type="Proteomes" id="UP000660708">
    <property type="component" value="Unassembled WGS sequence"/>
</dbReference>
<dbReference type="Gene3D" id="3.30.1380.10">
    <property type="match status" value="1"/>
</dbReference>
<feature type="domain" description="D-alanyl-D-alanine carboxypeptidase-like core" evidence="1">
    <location>
        <begin position="1"/>
        <end position="152"/>
    </location>
</feature>
<evidence type="ECO:0000313" key="2">
    <source>
        <dbReference type="EMBL" id="MBE0346028.1"/>
    </source>
</evidence>
<dbReference type="AlphaFoldDB" id="A0A8I0MV37"/>
<keyword evidence="3" id="KW-1185">Reference proteome</keyword>
<dbReference type="PANTHER" id="PTHR34385:SF1">
    <property type="entry name" value="PEPTIDOGLYCAN L-ALANYL-D-GLUTAMATE ENDOPEPTIDASE CWLK"/>
    <property type="match status" value="1"/>
</dbReference>
<dbReference type="GO" id="GO:0006508">
    <property type="term" value="P:proteolysis"/>
    <property type="evidence" value="ECO:0007669"/>
    <property type="project" value="InterPro"/>
</dbReference>
<evidence type="ECO:0000259" key="1">
    <source>
        <dbReference type="Pfam" id="PF02557"/>
    </source>
</evidence>
<dbReference type="Pfam" id="PF02557">
    <property type="entry name" value="VanY"/>
    <property type="match status" value="1"/>
</dbReference>
<dbReference type="GO" id="GO:0008233">
    <property type="term" value="F:peptidase activity"/>
    <property type="evidence" value="ECO:0007669"/>
    <property type="project" value="InterPro"/>
</dbReference>
<evidence type="ECO:0000313" key="3">
    <source>
        <dbReference type="Proteomes" id="UP000660708"/>
    </source>
</evidence>
<dbReference type="InterPro" id="IPR052179">
    <property type="entry name" value="DD-CPase-like"/>
</dbReference>
<protein>
    <recommendedName>
        <fullName evidence="1">D-alanyl-D-alanine carboxypeptidase-like core domain-containing protein</fullName>
    </recommendedName>
</protein>